<gene>
    <name evidence="2" type="ORF">L486_01791</name>
</gene>
<dbReference type="OrthoDB" id="2563215at2759"/>
<accession>A0A1B9J383</accession>
<evidence type="ECO:0000313" key="3">
    <source>
        <dbReference type="Proteomes" id="UP000092583"/>
    </source>
</evidence>
<dbReference type="AlphaFoldDB" id="A0A1B9J383"/>
<feature type="compositionally biased region" description="Polar residues" evidence="1">
    <location>
        <begin position="1"/>
        <end position="15"/>
    </location>
</feature>
<dbReference type="EMBL" id="KI669459">
    <property type="protein sequence ID" value="OCF62124.1"/>
    <property type="molecule type" value="Genomic_DNA"/>
</dbReference>
<feature type="region of interest" description="Disordered" evidence="1">
    <location>
        <begin position="1"/>
        <end position="41"/>
    </location>
</feature>
<reference evidence="3" key="2">
    <citation type="submission" date="2013-12" db="EMBL/GenBank/DDBJ databases">
        <title>Evolution of pathogenesis and genome organization in the Tremellales.</title>
        <authorList>
            <person name="Cuomo C."/>
            <person name="Litvintseva A."/>
            <person name="Heitman J."/>
            <person name="Chen Y."/>
            <person name="Sun S."/>
            <person name="Springer D."/>
            <person name="Dromer F."/>
            <person name="Young S."/>
            <person name="Zeng Q."/>
            <person name="Chapman S."/>
            <person name="Gujja S."/>
            <person name="Saif S."/>
            <person name="Birren B."/>
        </authorList>
    </citation>
    <scope>NUCLEOTIDE SEQUENCE [LARGE SCALE GENOMIC DNA]</scope>
    <source>
        <strain evidence="3">CBS 10435</strain>
    </source>
</reference>
<organism evidence="2 3">
    <name type="scientific">Kwoniella mangroviensis CBS 10435</name>
    <dbReference type="NCBI Taxonomy" id="1331196"/>
    <lineage>
        <taxon>Eukaryota</taxon>
        <taxon>Fungi</taxon>
        <taxon>Dikarya</taxon>
        <taxon>Basidiomycota</taxon>
        <taxon>Agaricomycotina</taxon>
        <taxon>Tremellomycetes</taxon>
        <taxon>Tremellales</taxon>
        <taxon>Cryptococcaceae</taxon>
        <taxon>Kwoniella</taxon>
    </lineage>
</organism>
<reference evidence="2 3" key="1">
    <citation type="submission" date="2013-07" db="EMBL/GenBank/DDBJ databases">
        <title>The Genome Sequence of Kwoniella mangroviensis CBS10435.</title>
        <authorList>
            <consortium name="The Broad Institute Genome Sequencing Platform"/>
            <person name="Cuomo C."/>
            <person name="Litvintseva A."/>
            <person name="Chen Y."/>
            <person name="Heitman J."/>
            <person name="Sun S."/>
            <person name="Springer D."/>
            <person name="Dromer F."/>
            <person name="Young S.K."/>
            <person name="Zeng Q."/>
            <person name="Gargeya S."/>
            <person name="Fitzgerald M."/>
            <person name="Abouelleil A."/>
            <person name="Alvarado L."/>
            <person name="Berlin A.M."/>
            <person name="Chapman S.B."/>
            <person name="Dewar J."/>
            <person name="Goldberg J."/>
            <person name="Griggs A."/>
            <person name="Gujja S."/>
            <person name="Hansen M."/>
            <person name="Howarth C."/>
            <person name="Imamovic A."/>
            <person name="Larimer J."/>
            <person name="McCowan C."/>
            <person name="Murphy C."/>
            <person name="Pearson M."/>
            <person name="Priest M."/>
            <person name="Roberts A."/>
            <person name="Saif S."/>
            <person name="Shea T."/>
            <person name="Sykes S."/>
            <person name="Wortman J."/>
            <person name="Nusbaum C."/>
            <person name="Birren B."/>
        </authorList>
    </citation>
    <scope>NUCLEOTIDE SEQUENCE [LARGE SCALE GENOMIC DNA]</scope>
    <source>
        <strain evidence="2 3">CBS 10435</strain>
    </source>
</reference>
<protein>
    <submittedName>
        <fullName evidence="2">Uncharacterized protein</fullName>
    </submittedName>
</protein>
<keyword evidence="3" id="KW-1185">Reference proteome</keyword>
<evidence type="ECO:0000313" key="2">
    <source>
        <dbReference type="EMBL" id="OCF62124.1"/>
    </source>
</evidence>
<proteinExistence type="predicted"/>
<sequence>MSSAQDPKQQETQLPPSEGLTEGAKQAEPDAAEQAKKVSHDSYMAEMRVPRLGVQLIRIWL</sequence>
<feature type="compositionally biased region" description="Basic and acidic residues" evidence="1">
    <location>
        <begin position="25"/>
        <end position="40"/>
    </location>
</feature>
<dbReference type="Proteomes" id="UP000092583">
    <property type="component" value="Unassembled WGS sequence"/>
</dbReference>
<evidence type="ECO:0000256" key="1">
    <source>
        <dbReference type="SAM" id="MobiDB-lite"/>
    </source>
</evidence>
<name>A0A1B9J383_9TREE</name>